<feature type="domain" description="GST C-terminal" evidence="3">
    <location>
        <begin position="109"/>
        <end position="245"/>
    </location>
</feature>
<dbReference type="Gene3D" id="3.40.30.10">
    <property type="entry name" value="Glutaredoxin"/>
    <property type="match status" value="1"/>
</dbReference>
<dbReference type="EMBL" id="WIWV01000033">
    <property type="protein sequence ID" value="KAF7716900.1"/>
    <property type="molecule type" value="Genomic_DNA"/>
</dbReference>
<dbReference type="Pfam" id="PF13410">
    <property type="entry name" value="GST_C_2"/>
    <property type="match status" value="1"/>
</dbReference>
<dbReference type="GO" id="GO:0005737">
    <property type="term" value="C:cytoplasm"/>
    <property type="evidence" value="ECO:0007669"/>
    <property type="project" value="InterPro"/>
</dbReference>
<dbReference type="InterPro" id="IPR050983">
    <property type="entry name" value="GST_Omega/HSP26"/>
</dbReference>
<dbReference type="AlphaFoldDB" id="A0A8J8W2S6"/>
<dbReference type="InterPro" id="IPR010987">
    <property type="entry name" value="Glutathione-S-Trfase_C-like"/>
</dbReference>
<dbReference type="GO" id="GO:0045174">
    <property type="term" value="F:glutathione dehydrogenase (ascorbate) activity"/>
    <property type="evidence" value="ECO:0007669"/>
    <property type="project" value="UniProtKB-ARBA"/>
</dbReference>
<dbReference type="PROSITE" id="PS50405">
    <property type="entry name" value="GST_CTER"/>
    <property type="match status" value="1"/>
</dbReference>
<reference evidence="4" key="1">
    <citation type="journal article" date="2020" name="Front. Microbiol.">
        <title>Gene regulatory networks of Penicillium echinulatum 2HH and Penicillium oxalicum 114-2 inferred by a computational biology approach.</title>
        <authorList>
            <person name="Lenz A.R."/>
            <person name="Galan-Vasquez E."/>
            <person name="Balbinot E."/>
            <person name="De Abreu F.P."/>
            <person name="De Oliveira N.S."/>
            <person name="Da Rosa L.O."/>
            <person name="De Avila E Silva S."/>
            <person name="Camassola M."/>
            <person name="Dillon A.J.P."/>
            <person name="Perez-Rueda E."/>
        </authorList>
    </citation>
    <scope>NUCLEOTIDE SEQUENCE</scope>
    <source>
        <strain evidence="4">S1M29</strain>
    </source>
</reference>
<comment type="caution">
    <text evidence="4">The sequence shown here is derived from an EMBL/GenBank/DDBJ whole genome shotgun (WGS) entry which is preliminary data.</text>
</comment>
<dbReference type="SFLD" id="SFLDS00019">
    <property type="entry name" value="Glutathione_Transferase_(cytos"/>
    <property type="match status" value="1"/>
</dbReference>
<dbReference type="CDD" id="cd00570">
    <property type="entry name" value="GST_N_family"/>
    <property type="match status" value="1"/>
</dbReference>
<evidence type="ECO:0000313" key="5">
    <source>
        <dbReference type="Proteomes" id="UP000631181"/>
    </source>
</evidence>
<dbReference type="Gene3D" id="1.20.1050.10">
    <property type="match status" value="1"/>
</dbReference>
<dbReference type="InterPro" id="IPR004045">
    <property type="entry name" value="Glutathione_S-Trfase_N"/>
</dbReference>
<dbReference type="CDD" id="cd00299">
    <property type="entry name" value="GST_C_family"/>
    <property type="match status" value="1"/>
</dbReference>
<dbReference type="PANTHER" id="PTHR43968">
    <property type="match status" value="1"/>
</dbReference>
<dbReference type="InterPro" id="IPR036282">
    <property type="entry name" value="Glutathione-S-Trfase_C_sf"/>
</dbReference>
<evidence type="ECO:0000256" key="1">
    <source>
        <dbReference type="ARBA" id="ARBA00023002"/>
    </source>
</evidence>
<feature type="domain" description="GST N-terminal" evidence="2">
    <location>
        <begin position="26"/>
        <end position="104"/>
    </location>
</feature>
<dbReference type="SUPFAM" id="SSF52833">
    <property type="entry name" value="Thioredoxin-like"/>
    <property type="match status" value="1"/>
</dbReference>
<dbReference type="InterPro" id="IPR040079">
    <property type="entry name" value="Glutathione_S-Trfase"/>
</dbReference>
<dbReference type="PROSITE" id="PS50404">
    <property type="entry name" value="GST_NTER"/>
    <property type="match status" value="1"/>
</dbReference>
<dbReference type="InterPro" id="IPR005442">
    <property type="entry name" value="GST_omega"/>
</dbReference>
<keyword evidence="5" id="KW-1185">Reference proteome</keyword>
<dbReference type="InterPro" id="IPR036249">
    <property type="entry name" value="Thioredoxin-like_sf"/>
</dbReference>
<dbReference type="PRINTS" id="PR01625">
    <property type="entry name" value="GSTRNSFRASEO"/>
</dbReference>
<evidence type="ECO:0000259" key="2">
    <source>
        <dbReference type="PROSITE" id="PS50404"/>
    </source>
</evidence>
<organism evidence="4 5">
    <name type="scientific">Penicillium ucsense</name>
    <dbReference type="NCBI Taxonomy" id="2839758"/>
    <lineage>
        <taxon>Eukaryota</taxon>
        <taxon>Fungi</taxon>
        <taxon>Dikarya</taxon>
        <taxon>Ascomycota</taxon>
        <taxon>Pezizomycotina</taxon>
        <taxon>Eurotiomycetes</taxon>
        <taxon>Eurotiomycetidae</taxon>
        <taxon>Eurotiales</taxon>
        <taxon>Aspergillaceae</taxon>
        <taxon>Penicillium</taxon>
    </lineage>
</organism>
<dbReference type="GO" id="GO:0004364">
    <property type="term" value="F:glutathione transferase activity"/>
    <property type="evidence" value="ECO:0007669"/>
    <property type="project" value="InterPro"/>
</dbReference>
<dbReference type="SUPFAM" id="SSF47616">
    <property type="entry name" value="GST C-terminal domain-like"/>
    <property type="match status" value="1"/>
</dbReference>
<dbReference type="SFLD" id="SFLDG00358">
    <property type="entry name" value="Main_(cytGST)"/>
    <property type="match status" value="1"/>
</dbReference>
<protein>
    <submittedName>
        <fullName evidence="4">Glutathione S-transferase</fullName>
    </submittedName>
</protein>
<dbReference type="OrthoDB" id="4951845at2759"/>
<accession>A0A8J8W2S6</accession>
<dbReference type="PANTHER" id="PTHR43968:SF6">
    <property type="entry name" value="GLUTATHIONE S-TRANSFERASE OMEGA"/>
    <property type="match status" value="1"/>
</dbReference>
<dbReference type="Proteomes" id="UP000631181">
    <property type="component" value="Unassembled WGS sequence"/>
</dbReference>
<proteinExistence type="predicted"/>
<dbReference type="Pfam" id="PF13417">
    <property type="entry name" value="GST_N_3"/>
    <property type="match status" value="1"/>
</dbReference>
<evidence type="ECO:0000259" key="3">
    <source>
        <dbReference type="PROSITE" id="PS50405"/>
    </source>
</evidence>
<evidence type="ECO:0000313" key="4">
    <source>
        <dbReference type="EMBL" id="KAF7716900.1"/>
    </source>
</evidence>
<keyword evidence="1" id="KW-0560">Oxidoreductase</keyword>
<sequence>MSSQKSYHTKATGDAAVTVANHLAETSLKLYGSCFCPFVQRVWIALEAKEMPYQYIEVDPYEKPQSLLEVNPRGLVPALRHGDWGCYESTVLMEYLEDLKGGAPLLPDDPKTRAHCRLWADHINRNVVPGFYRLLQEQDPDKQVEHAMELRKAFDTLIKAADAKGPFFLGPDISFVDVQAAPWVIRLRRVMKPYRGWPDAGDGTRWAAWVNAIDSNKHVQATTSTDALYLDSYARYAENRPNTSQVANAINSGRGLP</sequence>
<gene>
    <name evidence="4" type="ORF">PECM_004941</name>
</gene>
<name>A0A8J8W2S6_9EURO</name>